<dbReference type="Proteomes" id="UP000694397">
    <property type="component" value="Chromosome 15"/>
</dbReference>
<keyword evidence="1" id="KW-0472">Membrane</keyword>
<reference evidence="2 3" key="1">
    <citation type="submission" date="2019-04" db="EMBL/GenBank/DDBJ databases">
        <authorList>
            <consortium name="Wellcome Sanger Institute Data Sharing"/>
        </authorList>
    </citation>
    <scope>NUCLEOTIDE SEQUENCE [LARGE SCALE GENOMIC DNA]</scope>
</reference>
<reference evidence="2" key="3">
    <citation type="submission" date="2025-09" db="UniProtKB">
        <authorList>
            <consortium name="Ensembl"/>
        </authorList>
    </citation>
    <scope>IDENTIFICATION</scope>
</reference>
<feature type="transmembrane region" description="Helical" evidence="1">
    <location>
        <begin position="21"/>
        <end position="52"/>
    </location>
</feature>
<keyword evidence="1" id="KW-0812">Transmembrane</keyword>
<sequence length="87" mass="10037">DRMRDIIPDIDRQGISHCWSVLKMYVCMYFCLFQITSFGLLVSVGSMCFSYIKNTSLVNWMVKEPDLVHVFSASMPFFSSASFSLLF</sequence>
<evidence type="ECO:0000313" key="3">
    <source>
        <dbReference type="Proteomes" id="UP000694397"/>
    </source>
</evidence>
<reference evidence="2" key="2">
    <citation type="submission" date="2025-08" db="UniProtKB">
        <authorList>
            <consortium name="Ensembl"/>
        </authorList>
    </citation>
    <scope>IDENTIFICATION</scope>
</reference>
<name>A0A8C9SZ54_SCLFO</name>
<keyword evidence="3" id="KW-1185">Reference proteome</keyword>
<protein>
    <submittedName>
        <fullName evidence="2">Uncharacterized protein</fullName>
    </submittedName>
</protein>
<feature type="transmembrane region" description="Helical" evidence="1">
    <location>
        <begin position="67"/>
        <end position="86"/>
    </location>
</feature>
<keyword evidence="1" id="KW-1133">Transmembrane helix</keyword>
<dbReference type="AlphaFoldDB" id="A0A8C9SZ54"/>
<dbReference type="Ensembl" id="ENSSFOT00015052657.1">
    <property type="protein sequence ID" value="ENSSFOP00015046207.1"/>
    <property type="gene ID" value="ENSSFOG00015031881.1"/>
</dbReference>
<evidence type="ECO:0000313" key="2">
    <source>
        <dbReference type="Ensembl" id="ENSSFOP00015046207.1"/>
    </source>
</evidence>
<proteinExistence type="predicted"/>
<evidence type="ECO:0000256" key="1">
    <source>
        <dbReference type="SAM" id="Phobius"/>
    </source>
</evidence>
<organism evidence="2 3">
    <name type="scientific">Scleropages formosus</name>
    <name type="common">Asian bonytongue</name>
    <name type="synonym">Osteoglossum formosum</name>
    <dbReference type="NCBI Taxonomy" id="113540"/>
    <lineage>
        <taxon>Eukaryota</taxon>
        <taxon>Metazoa</taxon>
        <taxon>Chordata</taxon>
        <taxon>Craniata</taxon>
        <taxon>Vertebrata</taxon>
        <taxon>Euteleostomi</taxon>
        <taxon>Actinopterygii</taxon>
        <taxon>Neopterygii</taxon>
        <taxon>Teleostei</taxon>
        <taxon>Osteoglossocephala</taxon>
        <taxon>Osteoglossomorpha</taxon>
        <taxon>Osteoglossiformes</taxon>
        <taxon>Osteoglossidae</taxon>
        <taxon>Scleropages</taxon>
    </lineage>
</organism>
<accession>A0A8C9SZ54</accession>